<reference evidence="1" key="1">
    <citation type="submission" date="2021-04" db="EMBL/GenBank/DDBJ databases">
        <title>Ouciella asimina sp. nov., isolated from the surface seawater in the hydrothermal field of Okinawa Trough.</title>
        <authorList>
            <person name="Shuang W."/>
        </authorList>
    </citation>
    <scope>NUCLEOTIDE SEQUENCE</scope>
    <source>
        <strain evidence="1">LXI357</strain>
    </source>
</reference>
<dbReference type="Proteomes" id="UP000676996">
    <property type="component" value="Unassembled WGS sequence"/>
</dbReference>
<comment type="caution">
    <text evidence="1">The sequence shown here is derived from an EMBL/GenBank/DDBJ whole genome shotgun (WGS) entry which is preliminary data.</text>
</comment>
<dbReference type="RefSeq" id="WP_284054878.1">
    <property type="nucleotide sequence ID" value="NZ_JAGRQC010000004.1"/>
</dbReference>
<dbReference type="EMBL" id="JAGRQC010000004">
    <property type="protein sequence ID" value="MBR0553634.1"/>
    <property type="molecule type" value="Genomic_DNA"/>
</dbReference>
<protein>
    <submittedName>
        <fullName evidence="1">Uncharacterized protein</fullName>
    </submittedName>
</protein>
<sequence length="342" mass="37382">MLWAGLAGIFLAQSAPTIAPDTTLPPPPPALAAALDSQGYPDPDNIEWMRGAFADASDTQKAERANIQHWITNCSRLGTAEVRANLAAMGVSLRQKPEAFPLPACRGVIAFMPPQSLRTDWPDFHRAYSAARNDWSIFRYGAKLGFEAVPFDPDWTSEEARKLLHAVVREQVYRGALGWGHNGPATNPATLAALQMFSSLNIAREDAKNLVMMKRLVAKKGWPGIAAVGKTASNAAWLLAQHADRDPAFQLRVLRLMRPMAETGDVRKDNYAYLYDRVMLKLTGRQRYGTQATCADGKHVPLPLEAGIDVDAERAKMGMPPIAEYIADLNGMFGPCPSAKAD</sequence>
<accession>A0A8T4IIC4</accession>
<proteinExistence type="predicted"/>
<gene>
    <name evidence="1" type="ORF">J7S20_14080</name>
</gene>
<evidence type="ECO:0000313" key="1">
    <source>
        <dbReference type="EMBL" id="MBR0553634.1"/>
    </source>
</evidence>
<dbReference type="Pfam" id="PF20329">
    <property type="entry name" value="DUF6624"/>
    <property type="match status" value="1"/>
</dbReference>
<name>A0A8T4IIC4_9SPHN</name>
<dbReference type="AlphaFoldDB" id="A0A8T4IIC4"/>
<dbReference type="InterPro" id="IPR046732">
    <property type="entry name" value="DUF6624"/>
</dbReference>
<evidence type="ECO:0000313" key="2">
    <source>
        <dbReference type="Proteomes" id="UP000676996"/>
    </source>
</evidence>
<organism evidence="1 2">
    <name type="scientific">Stakelama marina</name>
    <dbReference type="NCBI Taxonomy" id="2826939"/>
    <lineage>
        <taxon>Bacteria</taxon>
        <taxon>Pseudomonadati</taxon>
        <taxon>Pseudomonadota</taxon>
        <taxon>Alphaproteobacteria</taxon>
        <taxon>Sphingomonadales</taxon>
        <taxon>Sphingomonadaceae</taxon>
        <taxon>Stakelama</taxon>
    </lineage>
</organism>
<keyword evidence="2" id="KW-1185">Reference proteome</keyword>